<evidence type="ECO:0000313" key="1">
    <source>
        <dbReference type="EMBL" id="GLV59133.1"/>
    </source>
</evidence>
<keyword evidence="2" id="KW-1185">Reference proteome</keyword>
<accession>A0ABQ6G1L9</accession>
<organism evidence="1 2">
    <name type="scientific">Dictyobacter halimunensis</name>
    <dbReference type="NCBI Taxonomy" id="3026934"/>
    <lineage>
        <taxon>Bacteria</taxon>
        <taxon>Bacillati</taxon>
        <taxon>Chloroflexota</taxon>
        <taxon>Ktedonobacteria</taxon>
        <taxon>Ktedonobacterales</taxon>
        <taxon>Dictyobacteraceae</taxon>
        <taxon>Dictyobacter</taxon>
    </lineage>
</organism>
<dbReference type="EMBL" id="BSRI01000002">
    <property type="protein sequence ID" value="GLV59133.1"/>
    <property type="molecule type" value="Genomic_DNA"/>
</dbReference>
<dbReference type="Proteomes" id="UP001344906">
    <property type="component" value="Unassembled WGS sequence"/>
</dbReference>
<proteinExistence type="predicted"/>
<name>A0ABQ6G1L9_9CHLR</name>
<reference evidence="1 2" key="1">
    <citation type="submission" date="2023-02" db="EMBL/GenBank/DDBJ databases">
        <title>Dictyobacter halimunensis sp. nov., a new member of the class Ktedonobacteria from forest soil in a geothermal area.</title>
        <authorList>
            <person name="Rachmania M.K."/>
            <person name="Ningsih F."/>
            <person name="Sakai Y."/>
            <person name="Yabe S."/>
            <person name="Yokota A."/>
            <person name="Sjamsuridzal W."/>
        </authorList>
    </citation>
    <scope>NUCLEOTIDE SEQUENCE [LARGE SCALE GENOMIC DNA]</scope>
    <source>
        <strain evidence="1 2">S3.2.2.5</strain>
    </source>
</reference>
<evidence type="ECO:0008006" key="3">
    <source>
        <dbReference type="Google" id="ProtNLM"/>
    </source>
</evidence>
<gene>
    <name evidence="1" type="ORF">KDH_59610</name>
</gene>
<comment type="caution">
    <text evidence="1">The sequence shown here is derived from an EMBL/GenBank/DDBJ whole genome shotgun (WGS) entry which is preliminary data.</text>
</comment>
<sequence length="87" mass="9964">MLIGPYKDGGPREGRRYADALSVKAYSLYDNNFSELIISYTRQNADSLHRQFMYKCGFVKTPRFISGGEAKSLLPICLTCCIWDDRM</sequence>
<evidence type="ECO:0000313" key="2">
    <source>
        <dbReference type="Proteomes" id="UP001344906"/>
    </source>
</evidence>
<protein>
    <recommendedName>
        <fullName evidence="3">N-acetyltransferase domain-containing protein</fullName>
    </recommendedName>
</protein>